<dbReference type="GO" id="GO:0020037">
    <property type="term" value="F:heme binding"/>
    <property type="evidence" value="ECO:0007669"/>
    <property type="project" value="InterPro"/>
</dbReference>
<comment type="similarity">
    <text evidence="2">Belongs to the cytochrome P450 family.</text>
</comment>
<sequence>MVNNTYMWDDEYYKDADRYDGYRLFRLRGTDEENHAHLVSNSAKHVGLGHGQHACPGRFFAANEIKIALAQLLFEYDCKLAEEGY</sequence>
<keyword evidence="5" id="KW-0560">Oxidoreductase</keyword>
<dbReference type="InterPro" id="IPR001128">
    <property type="entry name" value="Cyt_P450"/>
</dbReference>
<dbReference type="InterPro" id="IPR036396">
    <property type="entry name" value="Cyt_P450_sf"/>
</dbReference>
<protein>
    <submittedName>
        <fullName evidence="8">Cytochrome P450 monooxygenase eqxH</fullName>
    </submittedName>
</protein>
<evidence type="ECO:0000256" key="2">
    <source>
        <dbReference type="ARBA" id="ARBA00010617"/>
    </source>
</evidence>
<evidence type="ECO:0000256" key="6">
    <source>
        <dbReference type="ARBA" id="ARBA00023004"/>
    </source>
</evidence>
<dbReference type="EMBL" id="QAPG01000012">
    <property type="protein sequence ID" value="TDZ39127.1"/>
    <property type="molecule type" value="Genomic_DNA"/>
</dbReference>
<reference evidence="8 9" key="1">
    <citation type="submission" date="2018-11" db="EMBL/GenBank/DDBJ databases">
        <title>Genome sequence and assembly of Colletotrichum spinosum.</title>
        <authorList>
            <person name="Gan P."/>
            <person name="Shirasu K."/>
        </authorList>
    </citation>
    <scope>NUCLEOTIDE SEQUENCE [LARGE SCALE GENOMIC DNA]</scope>
    <source>
        <strain evidence="8 9">CBS 515.97</strain>
    </source>
</reference>
<dbReference type="GO" id="GO:0005506">
    <property type="term" value="F:iron ion binding"/>
    <property type="evidence" value="ECO:0007669"/>
    <property type="project" value="InterPro"/>
</dbReference>
<evidence type="ECO:0000256" key="5">
    <source>
        <dbReference type="ARBA" id="ARBA00023002"/>
    </source>
</evidence>
<gene>
    <name evidence="8" type="primary">eqxH-0</name>
    <name evidence="8" type="ORF">C8035_v005682</name>
</gene>
<evidence type="ECO:0000256" key="1">
    <source>
        <dbReference type="ARBA" id="ARBA00001971"/>
    </source>
</evidence>
<comment type="caution">
    <text evidence="8">The sequence shown here is derived from an EMBL/GenBank/DDBJ whole genome shotgun (WGS) entry which is preliminary data.</text>
</comment>
<evidence type="ECO:0000256" key="3">
    <source>
        <dbReference type="ARBA" id="ARBA00022617"/>
    </source>
</evidence>
<name>A0A4R8QJM5_9PEZI</name>
<dbReference type="Gene3D" id="1.10.630.10">
    <property type="entry name" value="Cytochrome P450"/>
    <property type="match status" value="1"/>
</dbReference>
<accession>A0A4R8QJM5</accession>
<dbReference type="PANTHER" id="PTHR46206:SF2">
    <property type="entry name" value="CYTOCHROME P450 MONOOXYGENASE AUSG-RELATED"/>
    <property type="match status" value="1"/>
</dbReference>
<dbReference type="SUPFAM" id="SSF48264">
    <property type="entry name" value="Cytochrome P450"/>
    <property type="match status" value="1"/>
</dbReference>
<dbReference type="Proteomes" id="UP000295083">
    <property type="component" value="Unassembled WGS sequence"/>
</dbReference>
<proteinExistence type="inferred from homology"/>
<keyword evidence="3" id="KW-0349">Heme</keyword>
<evidence type="ECO:0000313" key="8">
    <source>
        <dbReference type="EMBL" id="TDZ39127.1"/>
    </source>
</evidence>
<keyword evidence="9" id="KW-1185">Reference proteome</keyword>
<dbReference type="PANTHER" id="PTHR46206">
    <property type="entry name" value="CYTOCHROME P450"/>
    <property type="match status" value="1"/>
</dbReference>
<keyword evidence="4" id="KW-0479">Metal-binding</keyword>
<comment type="cofactor">
    <cofactor evidence="1">
        <name>heme</name>
        <dbReference type="ChEBI" id="CHEBI:30413"/>
    </cofactor>
</comment>
<dbReference type="GO" id="GO:0016705">
    <property type="term" value="F:oxidoreductase activity, acting on paired donors, with incorporation or reduction of molecular oxygen"/>
    <property type="evidence" value="ECO:0007669"/>
    <property type="project" value="InterPro"/>
</dbReference>
<evidence type="ECO:0000313" key="9">
    <source>
        <dbReference type="Proteomes" id="UP000295083"/>
    </source>
</evidence>
<organism evidence="8 9">
    <name type="scientific">Colletotrichum spinosum</name>
    <dbReference type="NCBI Taxonomy" id="1347390"/>
    <lineage>
        <taxon>Eukaryota</taxon>
        <taxon>Fungi</taxon>
        <taxon>Dikarya</taxon>
        <taxon>Ascomycota</taxon>
        <taxon>Pezizomycotina</taxon>
        <taxon>Sordariomycetes</taxon>
        <taxon>Hypocreomycetidae</taxon>
        <taxon>Glomerellales</taxon>
        <taxon>Glomerellaceae</taxon>
        <taxon>Colletotrichum</taxon>
        <taxon>Colletotrichum orbiculare species complex</taxon>
    </lineage>
</organism>
<dbReference type="GO" id="GO:0004497">
    <property type="term" value="F:monooxygenase activity"/>
    <property type="evidence" value="ECO:0007669"/>
    <property type="project" value="UniProtKB-KW"/>
</dbReference>
<evidence type="ECO:0000256" key="4">
    <source>
        <dbReference type="ARBA" id="ARBA00022723"/>
    </source>
</evidence>
<dbReference type="Pfam" id="PF00067">
    <property type="entry name" value="p450"/>
    <property type="match status" value="1"/>
</dbReference>
<keyword evidence="7 8" id="KW-0503">Monooxygenase</keyword>
<evidence type="ECO:0000256" key="7">
    <source>
        <dbReference type="ARBA" id="ARBA00023033"/>
    </source>
</evidence>
<keyword evidence="6" id="KW-0408">Iron</keyword>
<dbReference type="AlphaFoldDB" id="A0A4R8QJM5"/>